<gene>
    <name evidence="1" type="ORF">MKJ03_09995</name>
</gene>
<comment type="caution">
    <text evidence="1">The sequence shown here is derived from an EMBL/GenBank/DDBJ whole genome shotgun (WGS) entry which is preliminary data.</text>
</comment>
<accession>A0ABT0CZR7</accession>
<evidence type="ECO:0000313" key="1">
    <source>
        <dbReference type="EMBL" id="MCJ8238662.1"/>
    </source>
</evidence>
<name>A0ABT0CZR7_9HYPH</name>
<sequence>MTASDILTEDVADFASRLEAMTEDEVFAAMRSLELRSEEVSGDRDEIFSRIALVEEELERRFPGQSLAPYRNWKKDQPLR</sequence>
<protein>
    <submittedName>
        <fullName evidence="1">Uncharacterized protein</fullName>
    </submittedName>
</protein>
<geneLocation type="plasmid" evidence="1">
    <name>unnamed</name>
</geneLocation>
<keyword evidence="2" id="KW-1185">Reference proteome</keyword>
<dbReference type="Proteomes" id="UP001522662">
    <property type="component" value="Unassembled WGS sequence"/>
</dbReference>
<reference evidence="1 2" key="1">
    <citation type="submission" date="2022-03" db="EMBL/GenBank/DDBJ databases">
        <title>Rhizobium SSM4.3 sp. nov., isolated from Sediment (Gouqi Island).</title>
        <authorList>
            <person name="Chen G."/>
        </authorList>
    </citation>
    <scope>NUCLEOTIDE SEQUENCE [LARGE SCALE GENOMIC DNA]</scope>
    <source>
        <strain evidence="1 2">SSM4.3</strain>
        <plasmid evidence="1">unnamed</plasmid>
    </source>
</reference>
<dbReference type="RefSeq" id="WP_245136464.1">
    <property type="nucleotide sequence ID" value="NZ_CP128477.1"/>
</dbReference>
<organism evidence="1 2">
    <name type="scientific">Peteryoungia algae</name>
    <dbReference type="NCBI Taxonomy" id="2919917"/>
    <lineage>
        <taxon>Bacteria</taxon>
        <taxon>Pseudomonadati</taxon>
        <taxon>Pseudomonadota</taxon>
        <taxon>Alphaproteobacteria</taxon>
        <taxon>Hyphomicrobiales</taxon>
        <taxon>Rhizobiaceae</taxon>
        <taxon>Peteryoungia</taxon>
    </lineage>
</organism>
<dbReference type="EMBL" id="JALAYX010000002">
    <property type="protein sequence ID" value="MCJ8238662.1"/>
    <property type="molecule type" value="Genomic_DNA"/>
</dbReference>
<evidence type="ECO:0000313" key="2">
    <source>
        <dbReference type="Proteomes" id="UP001522662"/>
    </source>
</evidence>
<proteinExistence type="predicted"/>
<keyword evidence="1" id="KW-0614">Plasmid</keyword>